<comment type="similarity">
    <text evidence="1 2">Belongs to the BolA/IbaG family.</text>
</comment>
<reference evidence="3" key="2">
    <citation type="submission" date="2014-03" db="EMBL/GenBank/DDBJ databases">
        <title>Candidatus Competibacter-lineage genomes retrieved from metagenomes reveal functional metabolic diversity.</title>
        <authorList>
            <person name="McIlroy S.J."/>
            <person name="Albertsen M."/>
            <person name="Andresen E.K."/>
            <person name="Saunders A.M."/>
            <person name="Kristiansen R."/>
            <person name="Stokholm-Bjerregaard M."/>
            <person name="Nielsen K.L."/>
            <person name="Nielsen P.H."/>
        </authorList>
    </citation>
    <scope>NUCLEOTIDE SEQUENCE</scope>
    <source>
        <strain evidence="3">Run_A_D11</strain>
    </source>
</reference>
<evidence type="ECO:0000256" key="1">
    <source>
        <dbReference type="ARBA" id="ARBA00005578"/>
    </source>
</evidence>
<keyword evidence="4" id="KW-1185">Reference proteome</keyword>
<protein>
    <submittedName>
        <fullName evidence="3">Transcriptional regulator, BolA protein family</fullName>
    </submittedName>
</protein>
<dbReference type="AlphaFoldDB" id="W6M1J5"/>
<gene>
    <name evidence="3" type="ORF">BN873_150095</name>
</gene>
<proteinExistence type="inferred from homology"/>
<dbReference type="EMBL" id="CBTJ020000020">
    <property type="protein sequence ID" value="CDI01307.1"/>
    <property type="molecule type" value="Genomic_DNA"/>
</dbReference>
<dbReference type="Pfam" id="PF01722">
    <property type="entry name" value="BolA"/>
    <property type="match status" value="1"/>
</dbReference>
<dbReference type="InterPro" id="IPR036065">
    <property type="entry name" value="BolA-like_sf"/>
</dbReference>
<dbReference type="RefSeq" id="WP_048670420.1">
    <property type="nucleotide sequence ID" value="NZ_CBTJ020000020.1"/>
</dbReference>
<name>W6M1J5_9GAMM</name>
<reference evidence="3" key="1">
    <citation type="submission" date="2013-07" db="EMBL/GenBank/DDBJ databases">
        <authorList>
            <person name="McIlroy S."/>
        </authorList>
    </citation>
    <scope>NUCLEOTIDE SEQUENCE [LARGE SCALE GENOMIC DNA]</scope>
    <source>
        <strain evidence="3">Run_A_D11</strain>
    </source>
</reference>
<evidence type="ECO:0000313" key="3">
    <source>
        <dbReference type="EMBL" id="CDI01307.1"/>
    </source>
</evidence>
<dbReference type="PIRSF" id="PIRSF003113">
    <property type="entry name" value="BolA"/>
    <property type="match status" value="1"/>
</dbReference>
<dbReference type="InterPro" id="IPR050961">
    <property type="entry name" value="BolA/IbaG_stress_morph_reg"/>
</dbReference>
<dbReference type="SUPFAM" id="SSF82657">
    <property type="entry name" value="BolA-like"/>
    <property type="match status" value="1"/>
</dbReference>
<dbReference type="PANTHER" id="PTHR46229">
    <property type="entry name" value="BOLA TRANSCRIPTION REGULATOR"/>
    <property type="match status" value="1"/>
</dbReference>
<accession>W6M1J5</accession>
<sequence length="81" mass="8947">MQAKDIAQLIEQQLPGAKATVQGDDGIHFEAVVISPDFAGKSLLQQHRLVYTALGGCMEREEIHALSLKTYTPDAWRQSHS</sequence>
<dbReference type="Proteomes" id="UP000035760">
    <property type="component" value="Unassembled WGS sequence"/>
</dbReference>
<dbReference type="InterPro" id="IPR002634">
    <property type="entry name" value="BolA"/>
</dbReference>
<dbReference type="OrthoDB" id="9812890at2"/>
<organism evidence="3 4">
    <name type="scientific">Candidatus Competibacter denitrificans Run_A_D11</name>
    <dbReference type="NCBI Taxonomy" id="1400863"/>
    <lineage>
        <taxon>Bacteria</taxon>
        <taxon>Pseudomonadati</taxon>
        <taxon>Pseudomonadota</taxon>
        <taxon>Gammaproteobacteria</taxon>
        <taxon>Candidatus Competibacteraceae</taxon>
        <taxon>Candidatus Competibacter</taxon>
    </lineage>
</organism>
<comment type="caution">
    <text evidence="3">The sequence shown here is derived from an EMBL/GenBank/DDBJ whole genome shotgun (WGS) entry which is preliminary data.</text>
</comment>
<dbReference type="PANTHER" id="PTHR46229:SF2">
    <property type="entry name" value="BOLA-LIKE PROTEIN 1"/>
    <property type="match status" value="1"/>
</dbReference>
<dbReference type="STRING" id="1400863.BN873_150095"/>
<dbReference type="Gene3D" id="3.30.300.90">
    <property type="entry name" value="BolA-like"/>
    <property type="match status" value="1"/>
</dbReference>
<evidence type="ECO:0000256" key="2">
    <source>
        <dbReference type="RuleBase" id="RU003860"/>
    </source>
</evidence>
<evidence type="ECO:0000313" key="4">
    <source>
        <dbReference type="Proteomes" id="UP000035760"/>
    </source>
</evidence>